<evidence type="ECO:0000256" key="2">
    <source>
        <dbReference type="ARBA" id="ARBA00009490"/>
    </source>
</evidence>
<comment type="subcellular location">
    <subcellularLocation>
        <location evidence="1">Secreted</location>
    </subcellularLocation>
</comment>
<keyword evidence="6" id="KW-0378">Hydrolase</keyword>
<feature type="region of interest" description="Disordered" evidence="8">
    <location>
        <begin position="49"/>
        <end position="103"/>
    </location>
</feature>
<comment type="similarity">
    <text evidence="2">Belongs to the peptidase M10B family.</text>
</comment>
<feature type="domain" description="Peptidase metallopeptidase" evidence="9">
    <location>
        <begin position="112"/>
        <end position="307"/>
    </location>
</feature>
<proteinExistence type="inferred from homology"/>
<organism evidence="10 11">
    <name type="scientific">Methylobacterium nonmethylotrophicum</name>
    <dbReference type="NCBI Taxonomy" id="1141884"/>
    <lineage>
        <taxon>Bacteria</taxon>
        <taxon>Pseudomonadati</taxon>
        <taxon>Pseudomonadota</taxon>
        <taxon>Alphaproteobacteria</taxon>
        <taxon>Hyphomicrobiales</taxon>
        <taxon>Methylobacteriaceae</taxon>
        <taxon>Methylobacterium</taxon>
    </lineage>
</organism>
<dbReference type="InterPro" id="IPR001343">
    <property type="entry name" value="Hemolysn_Ca-bd"/>
</dbReference>
<dbReference type="SUPFAM" id="SSF51120">
    <property type="entry name" value="beta-Roll"/>
    <property type="match status" value="7"/>
</dbReference>
<evidence type="ECO:0000256" key="5">
    <source>
        <dbReference type="ARBA" id="ARBA00022723"/>
    </source>
</evidence>
<sequence length="1261" mass="128059">MGVSRGKLNPTSTRSPGQDSTDDETSALISFDWLPGDFGGYSLASRDVVSTRAPQTSDAIGDRSVDQQQGTPGADGVAAAEADDVSSNDQSIDDPAGPNTKPSNLYVAGLTGTTKWSEAGGVYLSYAFATSTSDATYIQNNSINAGDLAGSTFRSLAPTTGIEQSMKLDVRQAFAGWSAVSNMFFTENSSIQTTGIDIKIAAYDNLSGINGEGTFPGTDVSPEGGSDYEGYIFFNSNVSSMTTNPETGGSSNRLHTVIHEIGHTIGLGHPHDSGNGSSVWTTANNTGSGEHPLDNDRYTVMSYERGGLDVNNQSMSFGYAVTPMALDVAAIQSMYGSQANNTGSTSYALTDQATIGRDLDGSDGTVSIGRAFYSIWDTGGTDTISYAGVNHALINLNAATLDVNGDPASVTQWLSDITPLAAYSALSQELKDDLSNNDYHAGGFFSRVYNNSGVAALGGYSIANGQYATTAHQAGTGIEIGSGSGQSDFIIGNEIANTLYGNGGGDVLHGSWGNDTLWGGAGNDTVFGGNDNDLLIGGAGADTLNGGAGNDIFRFDSETDIEAGETIVDSSGTNTILVNGTGLYDFRNVSVTYTSYSEIEFGTEGNTVRFNASQMSGGLLIDGFLGGGTNILEVYAQSSGTGYATIAGFNFTDWTGSDIIRVIGDSGANGLVGAATFGTEIYGNAGTDTLTGGSGNDHLWGGLGSDALSGGGGFDFARYDFATAAVTAVLYDATFNTGEAAGDTYSGIEGLVGSAFGDNLQGDAGANQFYGLAGDDLLFGLAGIDILWGGDGGDSLWGGLDGDSLDGGNGFDFARYDYAASGITAVLYNSGFNTGEAAGDGYTAIEGLVGSGFGDNLQGDGGANQLFGLAGDDQLYGLAGNDTLSGGDGGDSLWGGLNGDVLDGGNGFDFARYDYATAGVTAVLYNAIFNTGEAAGDTYSGIEGLVGSTFGDNLQGDGGANQLFGLAGDDLLFGLAGNDALSGGDGGDSLWGGLDGDSLDGGNGFDFARYDYAAAGVTAVLNNAAFNTGEAAGDSYASIEGLVGSAFGDNLQGDAGANQLFGQAGDDLLFGLAGSDALFGGAGGDSLWGGLDGDSLDGGADFDFARYDYATTGVTAVLYNAGFNTGEAAGDTYISIEGLVGSNFDDNLQGDAGANQLYGQAGNDFLYGAQGADILVGGAGSDTFAFQAGDFQTGVFDRVTDFHEAAGDTDALLFLGMSPSSLQVTQQGNDVLVSTTQLGGNGGVIVQNFTVAQIQDQLAFA</sequence>
<dbReference type="GO" id="GO:0031012">
    <property type="term" value="C:extracellular matrix"/>
    <property type="evidence" value="ECO:0007669"/>
    <property type="project" value="InterPro"/>
</dbReference>
<evidence type="ECO:0000256" key="6">
    <source>
        <dbReference type="ARBA" id="ARBA00022801"/>
    </source>
</evidence>
<dbReference type="InterPro" id="IPR024079">
    <property type="entry name" value="MetalloPept_cat_dom_sf"/>
</dbReference>
<dbReference type="Proteomes" id="UP000297535">
    <property type="component" value="Unassembled WGS sequence"/>
</dbReference>
<dbReference type="GO" id="GO:0006508">
    <property type="term" value="P:proteolysis"/>
    <property type="evidence" value="ECO:0007669"/>
    <property type="project" value="UniProtKB-KW"/>
</dbReference>
<dbReference type="GO" id="GO:0005576">
    <property type="term" value="C:extracellular region"/>
    <property type="evidence" value="ECO:0007669"/>
    <property type="project" value="UniProtKB-SubCell"/>
</dbReference>
<evidence type="ECO:0000313" key="10">
    <source>
        <dbReference type="EMBL" id="TGD94973.1"/>
    </source>
</evidence>
<evidence type="ECO:0000256" key="8">
    <source>
        <dbReference type="SAM" id="MobiDB-lite"/>
    </source>
</evidence>
<dbReference type="InterPro" id="IPR011049">
    <property type="entry name" value="Serralysin-like_metalloprot_C"/>
</dbReference>
<dbReference type="RefSeq" id="WP_135419027.1">
    <property type="nucleotide sequence ID" value="NZ_SRLB01000035.1"/>
</dbReference>
<dbReference type="Pfam" id="PF00413">
    <property type="entry name" value="Peptidase_M10"/>
    <property type="match status" value="1"/>
</dbReference>
<dbReference type="InterPro" id="IPR050557">
    <property type="entry name" value="RTX_toxin/Mannuronan_C5-epim"/>
</dbReference>
<dbReference type="Gene3D" id="2.150.10.10">
    <property type="entry name" value="Serralysin-like metalloprotease, C-terminal"/>
    <property type="match status" value="6"/>
</dbReference>
<dbReference type="Pfam" id="PF00353">
    <property type="entry name" value="HemolysinCabind"/>
    <property type="match status" value="8"/>
</dbReference>
<dbReference type="EMBL" id="SRLB01000035">
    <property type="protein sequence ID" value="TGD94973.1"/>
    <property type="molecule type" value="Genomic_DNA"/>
</dbReference>
<gene>
    <name evidence="10" type="ORF">EU555_30130</name>
</gene>
<dbReference type="SUPFAM" id="SSF55486">
    <property type="entry name" value="Metalloproteases ('zincins'), catalytic domain"/>
    <property type="match status" value="1"/>
</dbReference>
<dbReference type="CDD" id="cd04277">
    <property type="entry name" value="ZnMc_serralysin_like"/>
    <property type="match status" value="1"/>
</dbReference>
<comment type="caution">
    <text evidence="10">The sequence shown here is derived from an EMBL/GenBank/DDBJ whole genome shotgun (WGS) entry which is preliminary data.</text>
</comment>
<keyword evidence="5" id="KW-0479">Metal-binding</keyword>
<evidence type="ECO:0000256" key="4">
    <source>
        <dbReference type="ARBA" id="ARBA00022670"/>
    </source>
</evidence>
<keyword evidence="3" id="KW-0964">Secreted</keyword>
<dbReference type="InterPro" id="IPR018511">
    <property type="entry name" value="Hemolysin-typ_Ca-bd_CS"/>
</dbReference>
<keyword evidence="10" id="KW-0482">Metalloprotease</keyword>
<evidence type="ECO:0000256" key="1">
    <source>
        <dbReference type="ARBA" id="ARBA00004613"/>
    </source>
</evidence>
<protein>
    <submittedName>
        <fullName evidence="10">Matrixin family metalloprotease</fullName>
    </submittedName>
</protein>
<dbReference type="PRINTS" id="PR00313">
    <property type="entry name" value="CABNDNGRPT"/>
</dbReference>
<dbReference type="SMART" id="SM00235">
    <property type="entry name" value="ZnMc"/>
    <property type="match status" value="1"/>
</dbReference>
<dbReference type="InterPro" id="IPR034033">
    <property type="entry name" value="Serralysin-like"/>
</dbReference>
<dbReference type="PANTHER" id="PTHR38340:SF1">
    <property type="entry name" value="S-LAYER PROTEIN"/>
    <property type="match status" value="1"/>
</dbReference>
<dbReference type="GO" id="GO:0008270">
    <property type="term" value="F:zinc ion binding"/>
    <property type="evidence" value="ECO:0007669"/>
    <property type="project" value="InterPro"/>
</dbReference>
<evidence type="ECO:0000256" key="3">
    <source>
        <dbReference type="ARBA" id="ARBA00022525"/>
    </source>
</evidence>
<dbReference type="Gene3D" id="3.40.390.10">
    <property type="entry name" value="Collagenase (Catalytic Domain)"/>
    <property type="match status" value="1"/>
</dbReference>
<evidence type="ECO:0000259" key="9">
    <source>
        <dbReference type="SMART" id="SM00235"/>
    </source>
</evidence>
<evidence type="ECO:0000256" key="7">
    <source>
        <dbReference type="ARBA" id="ARBA00022833"/>
    </source>
</evidence>
<evidence type="ECO:0000313" key="11">
    <source>
        <dbReference type="Proteomes" id="UP000297535"/>
    </source>
</evidence>
<dbReference type="GO" id="GO:0005509">
    <property type="term" value="F:calcium ion binding"/>
    <property type="evidence" value="ECO:0007669"/>
    <property type="project" value="InterPro"/>
</dbReference>
<dbReference type="PROSITE" id="PS00330">
    <property type="entry name" value="HEMOLYSIN_CALCIUM"/>
    <property type="match status" value="12"/>
</dbReference>
<keyword evidence="11" id="KW-1185">Reference proteome</keyword>
<name>A0A4Z0NF95_9HYPH</name>
<reference evidence="10 11" key="1">
    <citation type="submission" date="2019-04" db="EMBL/GenBank/DDBJ databases">
        <authorList>
            <person name="Feng G."/>
            <person name="Zhu H."/>
        </authorList>
    </citation>
    <scope>NUCLEOTIDE SEQUENCE [LARGE SCALE GENOMIC DNA]</scope>
    <source>
        <strain evidence="10 11">6HR-1</strain>
    </source>
</reference>
<dbReference type="GO" id="GO:0004222">
    <property type="term" value="F:metalloendopeptidase activity"/>
    <property type="evidence" value="ECO:0007669"/>
    <property type="project" value="InterPro"/>
</dbReference>
<dbReference type="InterPro" id="IPR001818">
    <property type="entry name" value="Pept_M10_metallopeptidase"/>
</dbReference>
<accession>A0A4Z0NF95</accession>
<keyword evidence="4 10" id="KW-0645">Protease</keyword>
<dbReference type="AlphaFoldDB" id="A0A4Z0NF95"/>
<feature type="region of interest" description="Disordered" evidence="8">
    <location>
        <begin position="1"/>
        <end position="28"/>
    </location>
</feature>
<keyword evidence="7" id="KW-0862">Zinc</keyword>
<feature type="compositionally biased region" description="Polar residues" evidence="8">
    <location>
        <begin position="9"/>
        <end position="19"/>
    </location>
</feature>
<dbReference type="InterPro" id="IPR006026">
    <property type="entry name" value="Peptidase_Metallo"/>
</dbReference>
<dbReference type="PANTHER" id="PTHR38340">
    <property type="entry name" value="S-LAYER PROTEIN"/>
    <property type="match status" value="1"/>
</dbReference>
<dbReference type="OrthoDB" id="8006155at2"/>